<accession>A0A103Y6X9</accession>
<dbReference type="InterPro" id="IPR057059">
    <property type="entry name" value="LTI65/LTI78_PGEED"/>
</dbReference>
<feature type="compositionally biased region" description="Low complexity" evidence="1">
    <location>
        <begin position="270"/>
        <end position="293"/>
    </location>
</feature>
<organism evidence="3 4">
    <name type="scientific">Cynara cardunculus var. scolymus</name>
    <name type="common">Globe artichoke</name>
    <name type="synonym">Cynara scolymus</name>
    <dbReference type="NCBI Taxonomy" id="59895"/>
    <lineage>
        <taxon>Eukaryota</taxon>
        <taxon>Viridiplantae</taxon>
        <taxon>Streptophyta</taxon>
        <taxon>Embryophyta</taxon>
        <taxon>Tracheophyta</taxon>
        <taxon>Spermatophyta</taxon>
        <taxon>Magnoliopsida</taxon>
        <taxon>eudicotyledons</taxon>
        <taxon>Gunneridae</taxon>
        <taxon>Pentapetalae</taxon>
        <taxon>asterids</taxon>
        <taxon>campanulids</taxon>
        <taxon>Asterales</taxon>
        <taxon>Asteraceae</taxon>
        <taxon>Carduoideae</taxon>
        <taxon>Cardueae</taxon>
        <taxon>Carduinae</taxon>
        <taxon>Cynara</taxon>
    </lineage>
</organism>
<keyword evidence="4" id="KW-1185">Reference proteome</keyword>
<feature type="non-terminal residue" evidence="3">
    <location>
        <position position="317"/>
    </location>
</feature>
<evidence type="ECO:0000313" key="4">
    <source>
        <dbReference type="Proteomes" id="UP000243975"/>
    </source>
</evidence>
<dbReference type="PANTHER" id="PTHR33836">
    <property type="entry name" value="LOW-TEMPERATURE-INDUCED 65 KDA PROTEIN-RELATED"/>
    <property type="match status" value="1"/>
</dbReference>
<gene>
    <name evidence="3" type="ORF">Ccrd_018073</name>
</gene>
<dbReference type="InterPro" id="IPR037491">
    <property type="entry name" value="LTI78/LTI65"/>
</dbReference>
<dbReference type="EMBL" id="LEKV01002336">
    <property type="protein sequence ID" value="KVI03642.1"/>
    <property type="molecule type" value="Genomic_DNA"/>
</dbReference>
<evidence type="ECO:0000259" key="2">
    <source>
        <dbReference type="Pfam" id="PF23399"/>
    </source>
</evidence>
<reference evidence="3 4" key="1">
    <citation type="journal article" date="2016" name="Sci. Rep.">
        <title>The genome sequence of the outbreeding globe artichoke constructed de novo incorporating a phase-aware low-pass sequencing strategy of F1 progeny.</title>
        <authorList>
            <person name="Scaglione D."/>
            <person name="Reyes-Chin-Wo S."/>
            <person name="Acquadro A."/>
            <person name="Froenicke L."/>
            <person name="Portis E."/>
            <person name="Beitel C."/>
            <person name="Tirone M."/>
            <person name="Mauro R."/>
            <person name="Lo Monaco A."/>
            <person name="Mauromicale G."/>
            <person name="Faccioli P."/>
            <person name="Cattivelli L."/>
            <person name="Rieseberg L."/>
            <person name="Michelmore R."/>
            <person name="Lanteri S."/>
        </authorList>
    </citation>
    <scope>NUCLEOTIDE SEQUENCE [LARGE SCALE GENOMIC DNA]</scope>
    <source>
        <strain evidence="3">2C</strain>
    </source>
</reference>
<feature type="domain" description="LTI65/LTI78 PGEED repeat" evidence="2">
    <location>
        <begin position="142"/>
        <end position="172"/>
    </location>
</feature>
<dbReference type="Proteomes" id="UP000243975">
    <property type="component" value="Unassembled WGS sequence"/>
</dbReference>
<evidence type="ECO:0000313" key="3">
    <source>
        <dbReference type="EMBL" id="KVI03642.1"/>
    </source>
</evidence>
<protein>
    <recommendedName>
        <fullName evidence="2">LTI65/LTI78 PGEED repeat domain-containing protein</fullName>
    </recommendedName>
</protein>
<dbReference type="OMA" id="TEPNDKK"/>
<proteinExistence type="predicted"/>
<feature type="compositionally biased region" description="Polar residues" evidence="1">
    <location>
        <begin position="191"/>
        <end position="227"/>
    </location>
</feature>
<feature type="non-terminal residue" evidence="3">
    <location>
        <position position="1"/>
    </location>
</feature>
<feature type="compositionally biased region" description="Basic and acidic residues" evidence="1">
    <location>
        <begin position="75"/>
        <end position="97"/>
    </location>
</feature>
<dbReference type="STRING" id="59895.A0A103Y6X9"/>
<feature type="compositionally biased region" description="Polar residues" evidence="1">
    <location>
        <begin position="1"/>
        <end position="13"/>
    </location>
</feature>
<feature type="compositionally biased region" description="Polar residues" evidence="1">
    <location>
        <begin position="99"/>
        <end position="109"/>
    </location>
</feature>
<comment type="caution">
    <text evidence="3">The sequence shown here is derived from an EMBL/GenBank/DDBJ whole genome shotgun (WGS) entry which is preliminary data.</text>
</comment>
<feature type="compositionally biased region" description="Basic and acidic residues" evidence="1">
    <location>
        <begin position="150"/>
        <end position="163"/>
    </location>
</feature>
<dbReference type="Pfam" id="PF23399">
    <property type="entry name" value="LTI65_PGEED"/>
    <property type="match status" value="1"/>
</dbReference>
<feature type="compositionally biased region" description="Basic residues" evidence="1">
    <location>
        <begin position="25"/>
        <end position="50"/>
    </location>
</feature>
<evidence type="ECO:0000256" key="1">
    <source>
        <dbReference type="SAM" id="MobiDB-lite"/>
    </source>
</evidence>
<dbReference type="PANTHER" id="PTHR33836:SF7">
    <property type="entry name" value="LOW-TEMPERATURE-INDUCED PROTEIN"/>
    <property type="match status" value="1"/>
</dbReference>
<dbReference type="Gramene" id="KVI03642">
    <property type="protein sequence ID" value="KVI03642"/>
    <property type="gene ID" value="Ccrd_018073"/>
</dbReference>
<feature type="compositionally biased region" description="Low complexity" evidence="1">
    <location>
        <begin position="300"/>
        <end position="317"/>
    </location>
</feature>
<feature type="compositionally biased region" description="Basic and acidic residues" evidence="1">
    <location>
        <begin position="15"/>
        <end position="24"/>
    </location>
</feature>
<name>A0A103Y6X9_CYNCS</name>
<feature type="compositionally biased region" description="Low complexity" evidence="1">
    <location>
        <begin position="242"/>
        <end position="260"/>
    </location>
</feature>
<dbReference type="GO" id="GO:0009737">
    <property type="term" value="P:response to abscisic acid"/>
    <property type="evidence" value="ECO:0007669"/>
    <property type="project" value="InterPro"/>
</dbReference>
<dbReference type="AlphaFoldDB" id="A0A103Y6X9"/>
<sequence length="317" mass="33934">EVSSRSSNSSPILQKNHDHDDHGNHHIKKSVFMRVKEKARKLKKSISGRKRRDENESRSPYATPPGMYEPTVEPEIDKHASKDNPRETNKGSSEKHKNTSNVDRGSTDSIDSKLSGLTVSGDRNANKPEPKENTTSSLQPQDKGVSVKEYLMHKLEPGEDERALSQAITQTISPRRDKMKEAMNTLLGTEEPSQSTSNKTSNSELDGSNLKQNAGDGSSIESSNVKTGSLADPPKPSNSVESNISNASNTNTCSTSTSASGQNQNQTGGSNLKPNSSSNPNDSNPSASSSSPNGQVDTNAKATEASTSTSSHEGSIE</sequence>
<feature type="region of interest" description="Disordered" evidence="1">
    <location>
        <begin position="1"/>
        <end position="317"/>
    </location>
</feature>